<comment type="caution">
    <text evidence="6">The sequence shown here is derived from an EMBL/GenBank/DDBJ whole genome shotgun (WGS) entry which is preliminary data.</text>
</comment>
<feature type="transmembrane region" description="Helical" evidence="4">
    <location>
        <begin position="329"/>
        <end position="349"/>
    </location>
</feature>
<dbReference type="RefSeq" id="WP_160370855.1">
    <property type="nucleotide sequence ID" value="NZ_WSQA01000022.1"/>
</dbReference>
<dbReference type="EMBL" id="WSQA01000022">
    <property type="protein sequence ID" value="MVZ64139.1"/>
    <property type="molecule type" value="Genomic_DNA"/>
</dbReference>
<keyword evidence="4" id="KW-0812">Transmembrane</keyword>
<name>A0A6N8L538_9SPHI</name>
<dbReference type="OrthoDB" id="5295174at2"/>
<evidence type="ECO:0000256" key="2">
    <source>
        <dbReference type="ARBA" id="ARBA00023125"/>
    </source>
</evidence>
<evidence type="ECO:0000313" key="6">
    <source>
        <dbReference type="EMBL" id="MVZ64139.1"/>
    </source>
</evidence>
<dbReference type="Pfam" id="PF12833">
    <property type="entry name" value="HTH_18"/>
    <property type="match status" value="1"/>
</dbReference>
<keyword evidence="4" id="KW-0472">Membrane</keyword>
<keyword evidence="4" id="KW-1133">Transmembrane helix</keyword>
<dbReference type="Gene3D" id="1.25.40.10">
    <property type="entry name" value="Tetratricopeptide repeat domain"/>
    <property type="match status" value="1"/>
</dbReference>
<keyword evidence="3" id="KW-0804">Transcription</keyword>
<dbReference type="SUPFAM" id="SSF48452">
    <property type="entry name" value="TPR-like"/>
    <property type="match status" value="1"/>
</dbReference>
<evidence type="ECO:0000256" key="3">
    <source>
        <dbReference type="ARBA" id="ARBA00023163"/>
    </source>
</evidence>
<dbReference type="Gene3D" id="1.10.10.60">
    <property type="entry name" value="Homeodomain-like"/>
    <property type="match status" value="2"/>
</dbReference>
<keyword evidence="1" id="KW-0805">Transcription regulation</keyword>
<evidence type="ECO:0000256" key="4">
    <source>
        <dbReference type="SAM" id="Phobius"/>
    </source>
</evidence>
<organism evidence="6 7">
    <name type="scientific">Sphingobacterium humi</name>
    <dbReference type="NCBI Taxonomy" id="1796905"/>
    <lineage>
        <taxon>Bacteria</taxon>
        <taxon>Pseudomonadati</taxon>
        <taxon>Bacteroidota</taxon>
        <taxon>Sphingobacteriia</taxon>
        <taxon>Sphingobacteriales</taxon>
        <taxon>Sphingobacteriaceae</taxon>
        <taxon>Sphingobacterium</taxon>
    </lineage>
</organism>
<dbReference type="SMART" id="SM00342">
    <property type="entry name" value="HTH_ARAC"/>
    <property type="match status" value="1"/>
</dbReference>
<dbReference type="GO" id="GO:0003700">
    <property type="term" value="F:DNA-binding transcription factor activity"/>
    <property type="evidence" value="ECO:0007669"/>
    <property type="project" value="InterPro"/>
</dbReference>
<dbReference type="InterPro" id="IPR011990">
    <property type="entry name" value="TPR-like_helical_dom_sf"/>
</dbReference>
<keyword evidence="7" id="KW-1185">Reference proteome</keyword>
<evidence type="ECO:0000256" key="1">
    <source>
        <dbReference type="ARBA" id="ARBA00023015"/>
    </source>
</evidence>
<proteinExistence type="predicted"/>
<dbReference type="GO" id="GO:0043565">
    <property type="term" value="F:sequence-specific DNA binding"/>
    <property type="evidence" value="ECO:0007669"/>
    <property type="project" value="InterPro"/>
</dbReference>
<evidence type="ECO:0000259" key="5">
    <source>
        <dbReference type="PROSITE" id="PS01124"/>
    </source>
</evidence>
<feature type="domain" description="HTH araC/xylS-type" evidence="5">
    <location>
        <begin position="397"/>
        <end position="505"/>
    </location>
</feature>
<dbReference type="PROSITE" id="PS01124">
    <property type="entry name" value="HTH_ARAC_FAMILY_2"/>
    <property type="match status" value="1"/>
</dbReference>
<accession>A0A6N8L538</accession>
<dbReference type="InterPro" id="IPR018060">
    <property type="entry name" value="HTH_AraC"/>
</dbReference>
<evidence type="ECO:0000313" key="7">
    <source>
        <dbReference type="Proteomes" id="UP000435036"/>
    </source>
</evidence>
<dbReference type="Proteomes" id="UP000435036">
    <property type="component" value="Unassembled WGS sequence"/>
</dbReference>
<sequence length="512" mass="59216">MKHKTLLLLCCSLTLANLGYGQRHQASHEYHMIYDELATDKKAGNLPYTNMAAKGSDEEINKLMLKAHQLFGVSDYAGSLKASLQAEKIANLTGLPEWKTNISIFIAATFRVLGLHEQAFHYMESAENACDFIKDPEKKQFAKINLLQEQALFKVGNKAYRQAIPLIDSARIISMSLDKEKSNARLVLARNEQILGTCFLENNDPRRAIMHFRHGLTFLKPENTVILPFIYRGLAEVYLRQGMLDSCGHYIKLLEPYVAKTERIHLKEQLYQTSINYYKAIDNLTVANDYYELKLSVLNKQNILGQEVSSHLIKELNMELINARKYKLLFWWIVSICGISLVSLFIYQYRYKRIQKPRYIPVVKKEVPKPDEVPLQLVREIASANDTEFNIALETESRLVKELADLEQEYFFLDKDISLNKLAIRLSTNQKYVSFIIKKYRNMDFNHYLQYKKVQYLIDRIAEDSSLLEYKLAYLAEMAGFSSHSKFTIAFKSVMGKTPSQYIDTLKSRQQA</sequence>
<protein>
    <submittedName>
        <fullName evidence="6">Helix-turn-helix domain-containing protein</fullName>
    </submittedName>
</protein>
<dbReference type="SUPFAM" id="SSF46689">
    <property type="entry name" value="Homeodomain-like"/>
    <property type="match status" value="1"/>
</dbReference>
<dbReference type="PANTHER" id="PTHR43280">
    <property type="entry name" value="ARAC-FAMILY TRANSCRIPTIONAL REGULATOR"/>
    <property type="match status" value="1"/>
</dbReference>
<gene>
    <name evidence="6" type="ORF">GQF63_19115</name>
</gene>
<keyword evidence="2" id="KW-0238">DNA-binding</keyword>
<dbReference type="PANTHER" id="PTHR43280:SF2">
    <property type="entry name" value="HTH-TYPE TRANSCRIPTIONAL REGULATOR EXSA"/>
    <property type="match status" value="1"/>
</dbReference>
<dbReference type="InterPro" id="IPR009057">
    <property type="entry name" value="Homeodomain-like_sf"/>
</dbReference>
<reference evidence="6 7" key="1">
    <citation type="submission" date="2019-12" db="EMBL/GenBank/DDBJ databases">
        <authorList>
            <person name="Dong K."/>
        </authorList>
    </citation>
    <scope>NUCLEOTIDE SEQUENCE [LARGE SCALE GENOMIC DNA]</scope>
    <source>
        <strain evidence="6 7">JCM 31225</strain>
    </source>
</reference>
<dbReference type="AlphaFoldDB" id="A0A6N8L538"/>